<feature type="compositionally biased region" description="Basic residues" evidence="3">
    <location>
        <begin position="481"/>
        <end position="536"/>
    </location>
</feature>
<dbReference type="GO" id="GO:0005576">
    <property type="term" value="C:extracellular region"/>
    <property type="evidence" value="ECO:0007669"/>
    <property type="project" value="UniProtKB-SubCell"/>
</dbReference>
<gene>
    <name evidence="4" type="ORF">AZOBR_p1140097</name>
</gene>
<evidence type="ECO:0000313" key="4">
    <source>
        <dbReference type="EMBL" id="CCD01082.1"/>
    </source>
</evidence>
<dbReference type="PANTHER" id="PTHR38340">
    <property type="entry name" value="S-LAYER PROTEIN"/>
    <property type="match status" value="1"/>
</dbReference>
<dbReference type="PRINTS" id="PR00313">
    <property type="entry name" value="CABNDNGRPT"/>
</dbReference>
<dbReference type="Proteomes" id="UP000007319">
    <property type="component" value="Plasmid AZOBR_p1"/>
</dbReference>
<comment type="subcellular location">
    <subcellularLocation>
        <location evidence="1">Secreted</location>
    </subcellularLocation>
</comment>
<geneLocation type="plasmid" evidence="4 5">
    <name>AZOBR_p1</name>
</geneLocation>
<keyword evidence="2" id="KW-0964">Secreted</keyword>
<dbReference type="SUPFAM" id="SSF51120">
    <property type="entry name" value="beta-Roll"/>
    <property type="match status" value="3"/>
</dbReference>
<dbReference type="PROSITE" id="PS00330">
    <property type="entry name" value="HEMOLYSIN_CALCIUM"/>
    <property type="match status" value="2"/>
</dbReference>
<feature type="compositionally biased region" description="Basic residues" evidence="3">
    <location>
        <begin position="550"/>
        <end position="560"/>
    </location>
</feature>
<dbReference type="Pfam" id="PF00353">
    <property type="entry name" value="HemolysinCabind"/>
    <property type="match status" value="6"/>
</dbReference>
<dbReference type="AlphaFoldDB" id="A0A9P1JWE3"/>
<feature type="region of interest" description="Disordered" evidence="3">
    <location>
        <begin position="474"/>
        <end position="688"/>
    </location>
</feature>
<organism evidence="4 5">
    <name type="scientific">Azospirillum baldaniorum</name>
    <dbReference type="NCBI Taxonomy" id="1064539"/>
    <lineage>
        <taxon>Bacteria</taxon>
        <taxon>Pseudomonadati</taxon>
        <taxon>Pseudomonadota</taxon>
        <taxon>Alphaproteobacteria</taxon>
        <taxon>Rhodospirillales</taxon>
        <taxon>Azospirillaceae</taxon>
        <taxon>Azospirillum</taxon>
    </lineage>
</organism>
<accession>A0A9P1JWE3</accession>
<evidence type="ECO:0000313" key="5">
    <source>
        <dbReference type="Proteomes" id="UP000007319"/>
    </source>
</evidence>
<feature type="compositionally biased region" description="Basic residues" evidence="3">
    <location>
        <begin position="613"/>
        <end position="657"/>
    </location>
</feature>
<reference evidence="4 5" key="1">
    <citation type="journal article" date="2011" name="PLoS Genet.">
        <title>Azospirillum genomes reveal transition of bacteria from aquatic to terrestrial environments.</title>
        <authorList>
            <person name="Wisniewski-Dye F."/>
            <person name="Borziak K."/>
            <person name="Khalsa-Moyers G."/>
            <person name="Alexandre G."/>
            <person name="Sukharnikov L.O."/>
            <person name="Wuichet K."/>
            <person name="Hurst G.B."/>
            <person name="McDonald W.H."/>
            <person name="Robertson J.S."/>
            <person name="Barbe V."/>
            <person name="Calteau A."/>
            <person name="Rouy Z."/>
            <person name="Mangenot S."/>
            <person name="Prigent-Combaret C."/>
            <person name="Normand P."/>
            <person name="Boyer M."/>
            <person name="Siguier P."/>
            <person name="Dessaux Y."/>
            <person name="Elmerich C."/>
            <person name="Condemine G."/>
            <person name="Krishnen G."/>
            <person name="Kennedy I."/>
            <person name="Paterson A.H."/>
            <person name="Gonzalez V."/>
            <person name="Mavingui P."/>
            <person name="Zhulin I.B."/>
        </authorList>
    </citation>
    <scope>NUCLEOTIDE SEQUENCE [LARGE SCALE GENOMIC DNA]</scope>
    <source>
        <strain evidence="4 5">Sp245</strain>
    </source>
</reference>
<feature type="compositionally biased region" description="Basic and acidic residues" evidence="3">
    <location>
        <begin position="675"/>
        <end position="688"/>
    </location>
</feature>
<evidence type="ECO:0000256" key="1">
    <source>
        <dbReference type="ARBA" id="ARBA00004613"/>
    </source>
</evidence>
<name>A0A9P1JWE3_9PROT</name>
<dbReference type="InterPro" id="IPR001343">
    <property type="entry name" value="Hemolysn_Ca-bd"/>
</dbReference>
<evidence type="ECO:0008006" key="6">
    <source>
        <dbReference type="Google" id="ProtNLM"/>
    </source>
</evidence>
<dbReference type="KEGG" id="abs:AZOBR_p1140097"/>
<evidence type="ECO:0000256" key="3">
    <source>
        <dbReference type="SAM" id="MobiDB-lite"/>
    </source>
</evidence>
<feature type="compositionally biased region" description="Basic residues" evidence="3">
    <location>
        <begin position="576"/>
        <end position="586"/>
    </location>
</feature>
<proteinExistence type="predicted"/>
<dbReference type="InterPro" id="IPR050557">
    <property type="entry name" value="RTX_toxin/Mannuronan_C5-epim"/>
</dbReference>
<dbReference type="Gene3D" id="2.150.10.10">
    <property type="entry name" value="Serralysin-like metalloprotease, C-terminal"/>
    <property type="match status" value="4"/>
</dbReference>
<keyword evidence="5" id="KW-1185">Reference proteome</keyword>
<evidence type="ECO:0000256" key="2">
    <source>
        <dbReference type="ARBA" id="ARBA00022525"/>
    </source>
</evidence>
<dbReference type="PANTHER" id="PTHR38340:SF1">
    <property type="entry name" value="S-LAYER PROTEIN"/>
    <property type="match status" value="1"/>
</dbReference>
<keyword evidence="4" id="KW-0614">Plasmid</keyword>
<dbReference type="InterPro" id="IPR018511">
    <property type="entry name" value="Hemolysin-typ_Ca-bd_CS"/>
</dbReference>
<sequence length="688" mass="72010">MAGLGGADTLIGGEGTDTAEYLASANGVTVDLSTGLGTGGDAEGDRLTGIENLTGSNQADRLIGDGGDNRLDGAAGDDTLIGGEGADTLVGGAGIDTADYSASADAVVVDLAAGTGSGGTAEGDRLSGVENLIGSAFDDRLTGDGLDNVLKGGAGADTLEGGAGADTADYSGSDAGVTVDLTTGTGLGGDAEGDRLTIIENLSGSGHADLLIGDGGANRLDGAAGDDTLIAGAGADTLVGGAGTDTADYSASTAGVTVDLAAGTGSGGDAEGDRLSGVETVIATGQADSLTGDGADNYLDGRGGADALAGGAGNDTLRVLDEGFVSVDGGSGDDTLRFEGNRLMLLGTAVNVHGIERFDLTAEGHQTLIFNEQGVRANVGGAPLYVTGDRDDFVTFKESGWRRVGTLTEDGVLYNSYRRGDSVVNVQDGVRMFGDLVLTGTPGDDVITTPSGAGHVVVFGEGGNDIVRLGAGLPARDRASGAHRRRPAHPVRRGRRPGGRGRLRPRPRHHHGAFRRQRRGGGGHRQHPGVRLRGRRGLAGVGRHPADGRRGRRHHRHRTGLHQPHGPCRRRDERHPLRRRRDRRRPAPVAPRRRSGDPHRRDRPLGDRLQPLLRRRSGRGRQRRHSGHRTGRRHRLAGERRRHRHQHHRQRHHRVRPRGWGGDALRQRGRRHHQFRADHRPRPDAADP</sequence>
<feature type="compositionally biased region" description="Basic and acidic residues" evidence="3">
    <location>
        <begin position="594"/>
        <end position="606"/>
    </location>
</feature>
<protein>
    <recommendedName>
        <fullName evidence="6">Calcium-binding protein</fullName>
    </recommendedName>
</protein>
<dbReference type="GO" id="GO:0005509">
    <property type="term" value="F:calcium ion binding"/>
    <property type="evidence" value="ECO:0007669"/>
    <property type="project" value="InterPro"/>
</dbReference>
<dbReference type="InterPro" id="IPR011049">
    <property type="entry name" value="Serralysin-like_metalloprot_C"/>
</dbReference>
<dbReference type="EMBL" id="HE577328">
    <property type="protein sequence ID" value="CCD01082.1"/>
    <property type="molecule type" value="Genomic_DNA"/>
</dbReference>